<protein>
    <recommendedName>
        <fullName evidence="4">DUF1440 domain-containing protein</fullName>
    </recommendedName>
</protein>
<evidence type="ECO:0008006" key="4">
    <source>
        <dbReference type="Google" id="ProtNLM"/>
    </source>
</evidence>
<dbReference type="AlphaFoldDB" id="A0A2S8F6Q4"/>
<evidence type="ECO:0000256" key="1">
    <source>
        <dbReference type="SAM" id="Phobius"/>
    </source>
</evidence>
<keyword evidence="1" id="KW-0812">Transmembrane</keyword>
<name>A0A2S8F6Q4_9BACT</name>
<reference evidence="2 3" key="1">
    <citation type="submission" date="2018-02" db="EMBL/GenBank/DDBJ databases">
        <title>Comparative genomes isolates from brazilian mangrove.</title>
        <authorList>
            <person name="Araujo J.E."/>
            <person name="Taketani R.G."/>
            <person name="Silva M.C.P."/>
            <person name="Loureco M.V."/>
            <person name="Andreote F.D."/>
        </authorList>
    </citation>
    <scope>NUCLEOTIDE SEQUENCE [LARGE SCALE GENOMIC DNA]</scope>
    <source>
        <strain evidence="2 3">NAP PRIS-MGV</strain>
    </source>
</reference>
<keyword evidence="1" id="KW-1133">Transmembrane helix</keyword>
<feature type="transmembrane region" description="Helical" evidence="1">
    <location>
        <begin position="130"/>
        <end position="149"/>
    </location>
</feature>
<accession>A0A2S8F6Q4</accession>
<feature type="transmembrane region" description="Helical" evidence="1">
    <location>
        <begin position="70"/>
        <end position="87"/>
    </location>
</feature>
<feature type="transmembrane region" description="Helical" evidence="1">
    <location>
        <begin position="12"/>
        <end position="30"/>
    </location>
</feature>
<organism evidence="2 3">
    <name type="scientific">Blastopirellula marina</name>
    <dbReference type="NCBI Taxonomy" id="124"/>
    <lineage>
        <taxon>Bacteria</taxon>
        <taxon>Pseudomonadati</taxon>
        <taxon>Planctomycetota</taxon>
        <taxon>Planctomycetia</taxon>
        <taxon>Pirellulales</taxon>
        <taxon>Pirellulaceae</taxon>
        <taxon>Blastopirellula</taxon>
    </lineage>
</organism>
<dbReference type="Proteomes" id="UP000239388">
    <property type="component" value="Unassembled WGS sequence"/>
</dbReference>
<proteinExistence type="predicted"/>
<gene>
    <name evidence="2" type="ORF">C5Y98_26290</name>
</gene>
<feature type="transmembrane region" description="Helical" evidence="1">
    <location>
        <begin position="99"/>
        <end position="118"/>
    </location>
</feature>
<comment type="caution">
    <text evidence="2">The sequence shown here is derived from an EMBL/GenBank/DDBJ whole genome shotgun (WGS) entry which is preliminary data.</text>
</comment>
<evidence type="ECO:0000313" key="2">
    <source>
        <dbReference type="EMBL" id="PQO27841.1"/>
    </source>
</evidence>
<evidence type="ECO:0000313" key="3">
    <source>
        <dbReference type="Proteomes" id="UP000239388"/>
    </source>
</evidence>
<keyword evidence="1" id="KW-0472">Membrane</keyword>
<sequence>MEGERWWSPERAVIAGILGALINSLAIWLTKQAGIAAGTGGFAKWLFAHLNLLLGTSLPEKMGPIGQEVFHTSVGVVSALIFAGVFYRIMPGPGWLRGLIYCQGMWAVQALFVLPWLGNGYFGTGISASAPFWSWSLNALFGVLIGWLYRPRRKRP</sequence>
<dbReference type="EMBL" id="PUIB01000026">
    <property type="protein sequence ID" value="PQO27841.1"/>
    <property type="molecule type" value="Genomic_DNA"/>
</dbReference>